<reference evidence="1" key="1">
    <citation type="journal article" date="2006" name="J. Bacteriol.">
        <title>Biosynthesis of a natural polyketide-isoprenoid hybrid compound, furaquinocin A: identification and heterologous expression of the gene cluster.</title>
        <authorList>
            <person name="Kawasaki T."/>
            <person name="Hayashi Y."/>
            <person name="Kuzuyama T."/>
            <person name="Furihata K."/>
            <person name="Itoh N."/>
            <person name="Seto H."/>
            <person name="Dairi T."/>
        </authorList>
    </citation>
    <scope>NUCLEOTIDE SEQUENCE</scope>
    <source>
        <strain evidence="1">KO-3988</strain>
    </source>
</reference>
<dbReference type="EMBL" id="AB212624">
    <property type="protein sequence ID" value="BAE78986.1"/>
    <property type="molecule type" value="Genomic_DNA"/>
</dbReference>
<organism evidence="1">
    <name type="scientific">Streptomyces sp. (strain KO-3988)</name>
    <dbReference type="NCBI Taxonomy" id="285219"/>
    <lineage>
        <taxon>Bacteria</taxon>
        <taxon>Bacillati</taxon>
        <taxon>Actinomycetota</taxon>
        <taxon>Actinomycetes</taxon>
        <taxon>Kitasatosporales</taxon>
        <taxon>Streptomycetaceae</taxon>
        <taxon>Streptomyces</taxon>
    </lineage>
</organism>
<dbReference type="AlphaFoldDB" id="Q2L6D2"/>
<proteinExistence type="predicted"/>
<evidence type="ECO:0000313" key="1">
    <source>
        <dbReference type="EMBL" id="BAE78986.1"/>
    </source>
</evidence>
<protein>
    <submittedName>
        <fullName evidence="1">OvmZ homologue</fullName>
    </submittedName>
</protein>
<accession>Q2L6D2</accession>
<name>Q2L6D2_STREO</name>
<sequence>MELNACRKTPRQEPGEATESVLGAARIRQLEGNLLALPGLYRESLHHIAPISREVRHTRVSGSRSSDRLNMSALDTRHNILAILESWAEFVADGLGGIAPTRSVPHLANFLLRNLEWLTEQPPAIDFADEIAGLRLELLRTIDPEPAECHVLTWDCVVADCTGKITTSAQHGRTTDGRSIRCSSGHSWEMREWITLRPLMQRHGKAVGS</sequence>